<dbReference type="Gene3D" id="3.10.10.10">
    <property type="entry name" value="HIV Type 1 Reverse Transcriptase, subunit A, domain 1"/>
    <property type="match status" value="1"/>
</dbReference>
<protein>
    <submittedName>
        <fullName evidence="19">Uncharacterized protein</fullName>
    </submittedName>
</protein>
<dbReference type="InterPro" id="IPR050951">
    <property type="entry name" value="Retrovirus_Pol_polyprotein"/>
</dbReference>
<dbReference type="SUPFAM" id="SSF50630">
    <property type="entry name" value="Acid proteases"/>
    <property type="match status" value="1"/>
</dbReference>
<dbReference type="CDD" id="cd01647">
    <property type="entry name" value="RT_LTR"/>
    <property type="match status" value="1"/>
</dbReference>
<dbReference type="PROSITE" id="PS50994">
    <property type="entry name" value="INTEGRASE"/>
    <property type="match status" value="1"/>
</dbReference>
<dbReference type="CDD" id="cd00303">
    <property type="entry name" value="retropepsin_like"/>
    <property type="match status" value="1"/>
</dbReference>
<keyword evidence="5" id="KW-0479">Metal-binding</keyword>
<feature type="region of interest" description="Disordered" evidence="16">
    <location>
        <begin position="61"/>
        <end position="100"/>
    </location>
</feature>
<dbReference type="Gene3D" id="3.30.420.10">
    <property type="entry name" value="Ribonuclease H-like superfamily/Ribonuclease H"/>
    <property type="match status" value="1"/>
</dbReference>
<dbReference type="InterPro" id="IPR001584">
    <property type="entry name" value="Integrase_cat-core"/>
</dbReference>
<dbReference type="GO" id="GO:0003964">
    <property type="term" value="F:RNA-directed DNA polymerase activity"/>
    <property type="evidence" value="ECO:0007669"/>
    <property type="project" value="UniProtKB-KW"/>
</dbReference>
<dbReference type="SUPFAM" id="SSF56672">
    <property type="entry name" value="DNA/RNA polymerases"/>
    <property type="match status" value="1"/>
</dbReference>
<name>A0AAD8SQY7_LOLMU</name>
<evidence type="ECO:0000256" key="1">
    <source>
        <dbReference type="ARBA" id="ARBA00022670"/>
    </source>
</evidence>
<keyword evidence="14" id="KW-0233">DNA recombination</keyword>
<organism evidence="19 20">
    <name type="scientific">Lolium multiflorum</name>
    <name type="common">Italian ryegrass</name>
    <name type="synonym">Lolium perenne subsp. multiflorum</name>
    <dbReference type="NCBI Taxonomy" id="4521"/>
    <lineage>
        <taxon>Eukaryota</taxon>
        <taxon>Viridiplantae</taxon>
        <taxon>Streptophyta</taxon>
        <taxon>Embryophyta</taxon>
        <taxon>Tracheophyta</taxon>
        <taxon>Spermatophyta</taxon>
        <taxon>Magnoliopsida</taxon>
        <taxon>Liliopsida</taxon>
        <taxon>Poales</taxon>
        <taxon>Poaceae</taxon>
        <taxon>BOP clade</taxon>
        <taxon>Pooideae</taxon>
        <taxon>Poodae</taxon>
        <taxon>Poeae</taxon>
        <taxon>Poeae Chloroplast Group 2 (Poeae type)</taxon>
        <taxon>Loliodinae</taxon>
        <taxon>Loliinae</taxon>
        <taxon>Lolium</taxon>
    </lineage>
</organism>
<dbReference type="PANTHER" id="PTHR37984">
    <property type="entry name" value="PROTEIN CBG26694"/>
    <property type="match status" value="1"/>
</dbReference>
<keyword evidence="8" id="KW-0378">Hydrolase</keyword>
<dbReference type="CDD" id="cd09274">
    <property type="entry name" value="RNase_HI_RT_Ty3"/>
    <property type="match status" value="1"/>
</dbReference>
<evidence type="ECO:0000256" key="11">
    <source>
        <dbReference type="ARBA" id="ARBA00022918"/>
    </source>
</evidence>
<keyword evidence="20" id="KW-1185">Reference proteome</keyword>
<dbReference type="GO" id="GO:0004190">
    <property type="term" value="F:aspartic-type endopeptidase activity"/>
    <property type="evidence" value="ECO:0007669"/>
    <property type="project" value="UniProtKB-KW"/>
</dbReference>
<dbReference type="Proteomes" id="UP001231189">
    <property type="component" value="Unassembled WGS sequence"/>
</dbReference>
<dbReference type="Gene3D" id="3.30.70.270">
    <property type="match status" value="2"/>
</dbReference>
<evidence type="ECO:0000256" key="12">
    <source>
        <dbReference type="ARBA" id="ARBA00022932"/>
    </source>
</evidence>
<feature type="region of interest" description="Disordered" evidence="16">
    <location>
        <begin position="142"/>
        <end position="188"/>
    </location>
</feature>
<keyword evidence="7" id="KW-0255">Endonuclease</keyword>
<evidence type="ECO:0000256" key="14">
    <source>
        <dbReference type="ARBA" id="ARBA00023172"/>
    </source>
</evidence>
<dbReference type="Pfam" id="PF17919">
    <property type="entry name" value="RT_RNaseH_2"/>
    <property type="match status" value="1"/>
</dbReference>
<keyword evidence="13" id="KW-0238">DNA-binding</keyword>
<keyword evidence="1" id="KW-0645">Protease</keyword>
<keyword evidence="6" id="KW-0064">Aspartyl protease</keyword>
<gene>
    <name evidence="19" type="ORF">QYE76_050364</name>
</gene>
<comment type="caution">
    <text evidence="19">The sequence shown here is derived from an EMBL/GenBank/DDBJ whole genome shotgun (WGS) entry which is preliminary data.</text>
</comment>
<sequence>MSESLAAAAEATNAKLDSLAEQFAGLASWMKSMDASVADLSAATTTLKLHAVDAAARLGVIESRPPPRPPTPVQLPTTPLHGAAAARRPDGHGNDNSTRGTSEVFFVERFIAGLADELRAAVLLHLPEDVDTASLLAQLQETEQENVRQQQHHSSSSSRTNHRTFHNTDKAKHSSRGEEQKKPEAPRWDAKLEALRAFRKSRGECFTCGEKWNRTHKCPTQVPLHILEELMDALPPDPDPGSDDEASSGDELMCADIAAIAGSTPARRRTIRLHGHVGEHEVLILVESGSGASFIDTRLVDKLHVSPQPCEPSQFVIANGNTMVSEKMLPNLAWRTQGHTFQQDMKILPLGCYDIILGADWLEEFSPMWVHWRNRRMRFQHREQRITLQGIQDEHTPGRQITARQLQGLSCRGAVAECVEVQPVHQQGSLHTLETATGEGEHPAIAPVLTAFADLFVPAVGLPPRRQHDHRIPLVPGAQPVNVRPYRYAPHQKNEIERQIHLMLQQGIIRHSSSPFASPVLLVRKKDGTWRFCIDYRQLNSITIKHKHPIPVVDDLLDELAGARWFTKLDLSSGYHQLRVAEGDEYKTAFRTHQGLHEFLVMPFGLTNAPATFRSVMNSVFEKVLRKGVLVFMDDILVYTKTVEQHAKQLTEVFQVLRDQQLNLKRSKCSFAKQNLEYLGHVIGIDGVATNSSKITAVKEWPRPKNLKELRGFLGLTGYYRKFIKHYGPISKPLTQLLRKGEVYQWTPVTEGAFQALKQALIQAPVLALPDFSQQFVVETDACQSGVGAVLMQQGHPVAYLSKALSPRNQALSTYEKECLAILMAVEKWRSYLQHQEFIIRTDQKSLLHLTEQRLGTGMQHKAFVKLMGLQYTIQYKKGITNAAADALSRCQHPSELLAISAVVPSWLDKLVTGYTDDAPTKKLWTELSLSGTNAEGFELQDGVIRKKGKVWVGGNTLAQQHILQALHDSGIGGHSGTLATYQRIKKLFDWPNLKQTVHEFVQRCDTCQRAKAEHTKLPGLLQPLPVPPSAWHTISLDFIEGLPKSNGHDVILVVVDKLTKYGHFIPLKHPYTTLQVAQVFVDNIYKLHGLPQCIVSDRDKIFTSTLWQALFRLTDTQLMMSSAYHPQTDGQIERLNQCLESFSISAWNHFFAAQFMLAPPSGFAGYPWRSFGTIQRSIQPLDAPRLRHFMGSHLDTLHLLRAQQRMKKQADKHRTERSFEVGDMVFLKLQPYVQTSLAPRSSQLAFKFFGPYKILARVGEVAYRLELPAISKIHNVVHFSQLKRRLPSASPTTDDLALLDLDSMVLLQPEKILARRCIQRGGVEVPHVLIRWLGLPRSALS</sequence>
<evidence type="ECO:0000256" key="6">
    <source>
        <dbReference type="ARBA" id="ARBA00022750"/>
    </source>
</evidence>
<evidence type="ECO:0000256" key="10">
    <source>
        <dbReference type="ARBA" id="ARBA00022908"/>
    </source>
</evidence>
<feature type="domain" description="Reverse transcriptase" evidence="17">
    <location>
        <begin position="504"/>
        <end position="683"/>
    </location>
</feature>
<dbReference type="InterPro" id="IPR036397">
    <property type="entry name" value="RNaseH_sf"/>
</dbReference>
<dbReference type="PANTHER" id="PTHR37984:SF5">
    <property type="entry name" value="PROTEIN NYNRIN-LIKE"/>
    <property type="match status" value="1"/>
</dbReference>
<proteinExistence type="predicted"/>
<dbReference type="EMBL" id="JAUUTY010000003">
    <property type="protein sequence ID" value="KAK1662205.1"/>
    <property type="molecule type" value="Genomic_DNA"/>
</dbReference>
<dbReference type="GO" id="GO:0006508">
    <property type="term" value="P:proteolysis"/>
    <property type="evidence" value="ECO:0007669"/>
    <property type="project" value="UniProtKB-KW"/>
</dbReference>
<evidence type="ECO:0000259" key="17">
    <source>
        <dbReference type="PROSITE" id="PS50878"/>
    </source>
</evidence>
<evidence type="ECO:0000256" key="2">
    <source>
        <dbReference type="ARBA" id="ARBA00022679"/>
    </source>
</evidence>
<dbReference type="InterPro" id="IPR056924">
    <property type="entry name" value="SH3_Tf2-1"/>
</dbReference>
<keyword evidence="10" id="KW-0229">DNA integration</keyword>
<dbReference type="GO" id="GO:0046872">
    <property type="term" value="F:metal ion binding"/>
    <property type="evidence" value="ECO:0007669"/>
    <property type="project" value="UniProtKB-KW"/>
</dbReference>
<keyword evidence="12" id="KW-0239">DNA-directed DNA polymerase</keyword>
<evidence type="ECO:0000256" key="15">
    <source>
        <dbReference type="ARBA" id="ARBA00023268"/>
    </source>
</evidence>
<keyword evidence="3" id="KW-0548">Nucleotidyltransferase</keyword>
<keyword evidence="9" id="KW-0460">Magnesium</keyword>
<evidence type="ECO:0000256" key="13">
    <source>
        <dbReference type="ARBA" id="ARBA00023125"/>
    </source>
</evidence>
<dbReference type="Gene3D" id="2.40.70.10">
    <property type="entry name" value="Acid Proteases"/>
    <property type="match status" value="1"/>
</dbReference>
<dbReference type="Pfam" id="PF17921">
    <property type="entry name" value="Integrase_H2C2"/>
    <property type="match status" value="1"/>
</dbReference>
<keyword evidence="11" id="KW-0695">RNA-directed DNA polymerase</keyword>
<dbReference type="InterPro" id="IPR021109">
    <property type="entry name" value="Peptidase_aspartic_dom_sf"/>
</dbReference>
<dbReference type="PROSITE" id="PS50878">
    <property type="entry name" value="RT_POL"/>
    <property type="match status" value="1"/>
</dbReference>
<evidence type="ECO:0000313" key="20">
    <source>
        <dbReference type="Proteomes" id="UP001231189"/>
    </source>
</evidence>
<dbReference type="GO" id="GO:0003887">
    <property type="term" value="F:DNA-directed DNA polymerase activity"/>
    <property type="evidence" value="ECO:0007669"/>
    <property type="project" value="UniProtKB-KW"/>
</dbReference>
<evidence type="ECO:0000256" key="3">
    <source>
        <dbReference type="ARBA" id="ARBA00022695"/>
    </source>
</evidence>
<dbReference type="InterPro" id="IPR012337">
    <property type="entry name" value="RNaseH-like_sf"/>
</dbReference>
<evidence type="ECO:0000256" key="5">
    <source>
        <dbReference type="ARBA" id="ARBA00022723"/>
    </source>
</evidence>
<dbReference type="InterPro" id="IPR043502">
    <property type="entry name" value="DNA/RNA_pol_sf"/>
</dbReference>
<dbReference type="InterPro" id="IPR041577">
    <property type="entry name" value="RT_RNaseH_2"/>
</dbReference>
<feature type="compositionally biased region" description="Pro residues" evidence="16">
    <location>
        <begin position="64"/>
        <end position="73"/>
    </location>
</feature>
<keyword evidence="2" id="KW-0808">Transferase</keyword>
<dbReference type="Pfam" id="PF08284">
    <property type="entry name" value="RVP_2"/>
    <property type="match status" value="1"/>
</dbReference>
<evidence type="ECO:0000256" key="7">
    <source>
        <dbReference type="ARBA" id="ARBA00022759"/>
    </source>
</evidence>
<dbReference type="Pfam" id="PF24626">
    <property type="entry name" value="SH3_Tf2-1"/>
    <property type="match status" value="1"/>
</dbReference>
<dbReference type="GO" id="GO:0015074">
    <property type="term" value="P:DNA integration"/>
    <property type="evidence" value="ECO:0007669"/>
    <property type="project" value="UniProtKB-KW"/>
</dbReference>
<evidence type="ECO:0000259" key="18">
    <source>
        <dbReference type="PROSITE" id="PS50994"/>
    </source>
</evidence>
<dbReference type="InterPro" id="IPR041588">
    <property type="entry name" value="Integrase_H2C2"/>
</dbReference>
<feature type="compositionally biased region" description="Basic and acidic residues" evidence="16">
    <location>
        <begin position="166"/>
        <end position="188"/>
    </location>
</feature>
<dbReference type="FunFam" id="3.10.20.370:FF:000001">
    <property type="entry name" value="Retrovirus-related Pol polyprotein from transposon 17.6-like protein"/>
    <property type="match status" value="1"/>
</dbReference>
<reference evidence="19" key="1">
    <citation type="submission" date="2023-07" db="EMBL/GenBank/DDBJ databases">
        <title>A chromosome-level genome assembly of Lolium multiflorum.</title>
        <authorList>
            <person name="Chen Y."/>
            <person name="Copetti D."/>
            <person name="Kolliker R."/>
            <person name="Studer B."/>
        </authorList>
    </citation>
    <scope>NUCLEOTIDE SEQUENCE</scope>
    <source>
        <strain evidence="19">02402/16</strain>
        <tissue evidence="19">Leaf</tissue>
    </source>
</reference>
<dbReference type="Pfam" id="PF00078">
    <property type="entry name" value="RVT_1"/>
    <property type="match status" value="1"/>
</dbReference>
<feature type="domain" description="Integrase catalytic" evidence="18">
    <location>
        <begin position="1025"/>
        <end position="1141"/>
    </location>
</feature>
<accession>A0AAD8SQY7</accession>
<dbReference type="GO" id="GO:0003677">
    <property type="term" value="F:DNA binding"/>
    <property type="evidence" value="ECO:0007669"/>
    <property type="project" value="UniProtKB-KW"/>
</dbReference>
<evidence type="ECO:0000313" key="19">
    <source>
        <dbReference type="EMBL" id="KAK1662205.1"/>
    </source>
</evidence>
<dbReference type="Gene3D" id="1.10.340.70">
    <property type="match status" value="1"/>
</dbReference>
<evidence type="ECO:0000256" key="9">
    <source>
        <dbReference type="ARBA" id="ARBA00022842"/>
    </source>
</evidence>
<keyword evidence="4" id="KW-0540">Nuclease</keyword>
<dbReference type="InterPro" id="IPR043128">
    <property type="entry name" value="Rev_trsase/Diguanyl_cyclase"/>
</dbReference>
<evidence type="ECO:0000256" key="8">
    <source>
        <dbReference type="ARBA" id="ARBA00022801"/>
    </source>
</evidence>
<dbReference type="InterPro" id="IPR000477">
    <property type="entry name" value="RT_dom"/>
</dbReference>
<evidence type="ECO:0000256" key="16">
    <source>
        <dbReference type="SAM" id="MobiDB-lite"/>
    </source>
</evidence>
<dbReference type="SUPFAM" id="SSF53098">
    <property type="entry name" value="Ribonuclease H-like"/>
    <property type="match status" value="1"/>
</dbReference>
<dbReference type="GO" id="GO:0004519">
    <property type="term" value="F:endonuclease activity"/>
    <property type="evidence" value="ECO:0007669"/>
    <property type="project" value="UniProtKB-KW"/>
</dbReference>
<evidence type="ECO:0000256" key="4">
    <source>
        <dbReference type="ARBA" id="ARBA00022722"/>
    </source>
</evidence>
<dbReference type="GO" id="GO:0006310">
    <property type="term" value="P:DNA recombination"/>
    <property type="evidence" value="ECO:0007669"/>
    <property type="project" value="UniProtKB-KW"/>
</dbReference>
<dbReference type="FunFam" id="3.30.70.270:FF:000020">
    <property type="entry name" value="Transposon Tf2-6 polyprotein-like Protein"/>
    <property type="match status" value="1"/>
</dbReference>
<keyword evidence="15" id="KW-0511">Multifunctional enzyme</keyword>